<organism evidence="12">
    <name type="scientific">Aureoumbra lagunensis</name>
    <dbReference type="NCBI Taxonomy" id="44058"/>
    <lineage>
        <taxon>Eukaryota</taxon>
        <taxon>Sar</taxon>
        <taxon>Stramenopiles</taxon>
        <taxon>Ochrophyta</taxon>
        <taxon>Pelagophyceae</taxon>
        <taxon>Pelagomonadales</taxon>
        <taxon>Aureoumbra</taxon>
    </lineage>
</organism>
<reference evidence="12" key="1">
    <citation type="submission" date="2021-01" db="EMBL/GenBank/DDBJ databases">
        <authorList>
            <person name="Corre E."/>
            <person name="Pelletier E."/>
            <person name="Niang G."/>
            <person name="Scheremetjew M."/>
            <person name="Finn R."/>
            <person name="Kale V."/>
            <person name="Holt S."/>
            <person name="Cochrane G."/>
            <person name="Meng A."/>
            <person name="Brown T."/>
            <person name="Cohen L."/>
        </authorList>
    </citation>
    <scope>NUCLEOTIDE SEQUENCE</scope>
    <source>
        <strain evidence="12">CCMP1510</strain>
    </source>
</reference>
<dbReference type="SUPFAM" id="SSF55681">
    <property type="entry name" value="Class II aaRS and biotin synthetases"/>
    <property type="match status" value="1"/>
</dbReference>
<protein>
    <recommendedName>
        <fullName evidence="1 9">Lysine--tRNA ligase</fullName>
        <ecNumber evidence="1 9">6.1.1.6</ecNumber>
    </recommendedName>
    <alternativeName>
        <fullName evidence="7 9">Lysyl-tRNA synthetase</fullName>
    </alternativeName>
</protein>
<dbReference type="PANTHER" id="PTHR42918:SF15">
    <property type="entry name" value="LYSINE--TRNA LIGASE, CHLOROPLASTIC_MITOCHONDRIAL"/>
    <property type="match status" value="1"/>
</dbReference>
<dbReference type="EC" id="6.1.1.6" evidence="1 9"/>
<dbReference type="CDD" id="cd04322">
    <property type="entry name" value="LysRS_N"/>
    <property type="match status" value="1"/>
</dbReference>
<evidence type="ECO:0000313" key="12">
    <source>
        <dbReference type="EMBL" id="CAE0363219.1"/>
    </source>
</evidence>
<dbReference type="Gene3D" id="3.30.930.10">
    <property type="entry name" value="Bira Bifunctional Protein, Domain 2"/>
    <property type="match status" value="1"/>
</dbReference>
<dbReference type="GO" id="GO:0005829">
    <property type="term" value="C:cytosol"/>
    <property type="evidence" value="ECO:0007669"/>
    <property type="project" value="TreeGrafter"/>
</dbReference>
<dbReference type="InterPro" id="IPR045864">
    <property type="entry name" value="aa-tRNA-synth_II/BPL/LPL"/>
</dbReference>
<comment type="catalytic activity">
    <reaction evidence="8 9">
        <text>tRNA(Lys) + L-lysine + ATP = L-lysyl-tRNA(Lys) + AMP + diphosphate</text>
        <dbReference type="Rhea" id="RHEA:20792"/>
        <dbReference type="Rhea" id="RHEA-COMP:9696"/>
        <dbReference type="Rhea" id="RHEA-COMP:9697"/>
        <dbReference type="ChEBI" id="CHEBI:30616"/>
        <dbReference type="ChEBI" id="CHEBI:32551"/>
        <dbReference type="ChEBI" id="CHEBI:33019"/>
        <dbReference type="ChEBI" id="CHEBI:78442"/>
        <dbReference type="ChEBI" id="CHEBI:78529"/>
        <dbReference type="ChEBI" id="CHEBI:456215"/>
        <dbReference type="EC" id="6.1.1.6"/>
    </reaction>
</comment>
<dbReference type="Gene3D" id="2.40.50.140">
    <property type="entry name" value="Nucleic acid-binding proteins"/>
    <property type="match status" value="1"/>
</dbReference>
<dbReference type="Pfam" id="PF01336">
    <property type="entry name" value="tRNA_anti-codon"/>
    <property type="match status" value="1"/>
</dbReference>
<dbReference type="InterPro" id="IPR012340">
    <property type="entry name" value="NA-bd_OB-fold"/>
</dbReference>
<dbReference type="GO" id="GO:0006430">
    <property type="term" value="P:lysyl-tRNA aminoacylation"/>
    <property type="evidence" value="ECO:0007669"/>
    <property type="project" value="InterPro"/>
</dbReference>
<dbReference type="AlphaFoldDB" id="A0A7S3JUR1"/>
<dbReference type="PRINTS" id="PR00982">
    <property type="entry name" value="TRNASYNTHLYS"/>
</dbReference>
<dbReference type="InterPro" id="IPR004365">
    <property type="entry name" value="NA-bd_OB_tRNA"/>
</dbReference>
<sequence length="572" mass="64826">MKMKLGLYCWQVTMMISMAWRIRSFSMLPMRQLYKNRRNLSVIRGGEKEGSAVESGQKKNKKKMQIEEEKSEESYDELRLARLKKAEVMRKEGEEPYAYVYTSSHKALEVQKIWNGLANGQEDEEAVVSVCGRIIAKRVFGKKLAFFGLKDSSGDIQLYLEKGPLEADLYKNALEFIDTGDIIGANGSIKRTNKGELSIKVKNWQMLTKTIAPPPDKRKGLTDITKRYRHREVDLISNPHVRQVLEKRARMTSAVRTFLDDKGFLEMETPTLHAQAGGAEAKPFLTKHNALDIDLTLRIATELHLKRLVVGGFDKVYELGRVFRNEGISTRHNPEFTSVELYQAYADYNDMMHLTEDLICFLAKKLNHHDNIIPYGNLNISLAKPWRRVTMTELVLEKIPQLESSLLETPDLSAAKTMCAEILSPKLHDDLSAIKSLGELLNFCFEQLCEQDLQNPTFVIDYPIEVSPLAKPHRSKPGFVERFELFATGRELANAFSELTDPVDQRQRFLLQAEKKAAGDEEACGVDEDYLFALENGLPPTAGLGIGIDRLAMLLTNSPSIRDVIAFPLLKP</sequence>
<dbReference type="EMBL" id="HBIJ01005595">
    <property type="protein sequence ID" value="CAE0363219.1"/>
    <property type="molecule type" value="Transcribed_RNA"/>
</dbReference>
<dbReference type="Pfam" id="PF00152">
    <property type="entry name" value="tRNA-synt_2"/>
    <property type="match status" value="1"/>
</dbReference>
<dbReference type="NCBIfam" id="TIGR00499">
    <property type="entry name" value="lysS_bact"/>
    <property type="match status" value="1"/>
</dbReference>
<gene>
    <name evidence="12" type="ORF">ALAG00032_LOCUS3960</name>
</gene>
<dbReference type="GO" id="GO:0005524">
    <property type="term" value="F:ATP binding"/>
    <property type="evidence" value="ECO:0007669"/>
    <property type="project" value="UniProtKB-KW"/>
</dbReference>
<keyword evidence="5" id="KW-0067">ATP-binding</keyword>
<keyword evidence="2" id="KW-0436">Ligase</keyword>
<evidence type="ECO:0000256" key="7">
    <source>
        <dbReference type="ARBA" id="ARBA00030563"/>
    </source>
</evidence>
<dbReference type="InterPro" id="IPR044136">
    <property type="entry name" value="Lys-tRNA-ligase_II_N"/>
</dbReference>
<dbReference type="GO" id="GO:0000049">
    <property type="term" value="F:tRNA binding"/>
    <property type="evidence" value="ECO:0007669"/>
    <property type="project" value="TreeGrafter"/>
</dbReference>
<keyword evidence="3" id="KW-0479">Metal-binding</keyword>
<evidence type="ECO:0000256" key="5">
    <source>
        <dbReference type="ARBA" id="ARBA00022840"/>
    </source>
</evidence>
<accession>A0A7S3JUR1</accession>
<dbReference type="PROSITE" id="PS50862">
    <property type="entry name" value="AA_TRNA_LIGASE_II"/>
    <property type="match status" value="1"/>
</dbReference>
<evidence type="ECO:0000256" key="10">
    <source>
        <dbReference type="SAM" id="MobiDB-lite"/>
    </source>
</evidence>
<evidence type="ECO:0000256" key="4">
    <source>
        <dbReference type="ARBA" id="ARBA00022741"/>
    </source>
</evidence>
<evidence type="ECO:0000256" key="8">
    <source>
        <dbReference type="ARBA" id="ARBA00048573"/>
    </source>
</evidence>
<evidence type="ECO:0000256" key="2">
    <source>
        <dbReference type="ARBA" id="ARBA00022598"/>
    </source>
</evidence>
<dbReference type="GO" id="GO:0046872">
    <property type="term" value="F:metal ion binding"/>
    <property type="evidence" value="ECO:0007669"/>
    <property type="project" value="UniProtKB-KW"/>
</dbReference>
<evidence type="ECO:0000256" key="6">
    <source>
        <dbReference type="ARBA" id="ARBA00023146"/>
    </source>
</evidence>
<dbReference type="InterPro" id="IPR018149">
    <property type="entry name" value="Lys-tRNA-synth_II_C"/>
</dbReference>
<name>A0A7S3JUR1_9STRA</name>
<dbReference type="SUPFAM" id="SSF50249">
    <property type="entry name" value="Nucleic acid-binding proteins"/>
    <property type="match status" value="1"/>
</dbReference>
<dbReference type="InterPro" id="IPR002313">
    <property type="entry name" value="Lys-tRNA-ligase_II"/>
</dbReference>
<dbReference type="CDD" id="cd00775">
    <property type="entry name" value="LysRS_core"/>
    <property type="match status" value="1"/>
</dbReference>
<dbReference type="PANTHER" id="PTHR42918">
    <property type="entry name" value="LYSYL-TRNA SYNTHETASE"/>
    <property type="match status" value="1"/>
</dbReference>
<dbReference type="GO" id="GO:0004824">
    <property type="term" value="F:lysine-tRNA ligase activity"/>
    <property type="evidence" value="ECO:0007669"/>
    <property type="project" value="UniProtKB-EC"/>
</dbReference>
<keyword evidence="6" id="KW-0030">Aminoacyl-tRNA synthetase</keyword>
<dbReference type="HAMAP" id="MF_00252">
    <property type="entry name" value="Lys_tRNA_synth_class2"/>
    <property type="match status" value="1"/>
</dbReference>
<evidence type="ECO:0000259" key="11">
    <source>
        <dbReference type="PROSITE" id="PS50862"/>
    </source>
</evidence>
<evidence type="ECO:0000256" key="3">
    <source>
        <dbReference type="ARBA" id="ARBA00022723"/>
    </source>
</evidence>
<dbReference type="InterPro" id="IPR004364">
    <property type="entry name" value="Aa-tRNA-synt_II"/>
</dbReference>
<dbReference type="InterPro" id="IPR006195">
    <property type="entry name" value="aa-tRNA-synth_II"/>
</dbReference>
<feature type="domain" description="Aminoacyl-transfer RNA synthetases class-II family profile" evidence="11">
    <location>
        <begin position="248"/>
        <end position="572"/>
    </location>
</feature>
<feature type="region of interest" description="Disordered" evidence="10">
    <location>
        <begin position="45"/>
        <end position="68"/>
    </location>
</feature>
<dbReference type="NCBIfam" id="NF001756">
    <property type="entry name" value="PRK00484.1"/>
    <property type="match status" value="1"/>
</dbReference>
<proteinExistence type="inferred from homology"/>
<evidence type="ECO:0000256" key="9">
    <source>
        <dbReference type="RuleBase" id="RU003748"/>
    </source>
</evidence>
<evidence type="ECO:0000256" key="1">
    <source>
        <dbReference type="ARBA" id="ARBA00013166"/>
    </source>
</evidence>
<keyword evidence="4" id="KW-0547">Nucleotide-binding</keyword>